<name>A0AAP4A7P6_PAEPO</name>
<gene>
    <name evidence="1" type="ORF">QDS18_25635</name>
</gene>
<dbReference type="EMBL" id="JARVWT010000016">
    <property type="protein sequence ID" value="MDH2334259.1"/>
    <property type="molecule type" value="Genomic_DNA"/>
</dbReference>
<reference evidence="1" key="1">
    <citation type="submission" date="2023-04" db="EMBL/GenBank/DDBJ databases">
        <title>Uncovering the Secrets of Slow-Growing Bacteria in Tropical Savanna Soil through Cultivation and Genomic Analysis.</title>
        <authorList>
            <person name="Goncalves O.S."/>
            <person name="Santana M.F."/>
        </authorList>
    </citation>
    <scope>NUCLEOTIDE SEQUENCE</scope>
    <source>
        <strain evidence="1">ANTI</strain>
    </source>
</reference>
<dbReference type="RefSeq" id="WP_279836140.1">
    <property type="nucleotide sequence ID" value="NZ_JARVWT010000016.1"/>
</dbReference>
<dbReference type="Proteomes" id="UP001229409">
    <property type="component" value="Unassembled WGS sequence"/>
</dbReference>
<evidence type="ECO:0000313" key="2">
    <source>
        <dbReference type="Proteomes" id="UP001229409"/>
    </source>
</evidence>
<sequence>MSNHVELSKLVQGGLQEKFDKEFARVVKNIDDPNTVANANRSITLTITFKPDAEREIINTSISTKATLAPDRELATKFIMGQDSAGNVQARELVSGMKNQTYFDDEGTVRSATGEKVDTATGEIESGDGKVVNFK</sequence>
<protein>
    <submittedName>
        <fullName evidence="1">Replication terminator protein</fullName>
    </submittedName>
</protein>
<accession>A0AAP4A7P6</accession>
<evidence type="ECO:0000313" key="1">
    <source>
        <dbReference type="EMBL" id="MDH2334259.1"/>
    </source>
</evidence>
<proteinExistence type="predicted"/>
<comment type="caution">
    <text evidence="1">The sequence shown here is derived from an EMBL/GenBank/DDBJ whole genome shotgun (WGS) entry which is preliminary data.</text>
</comment>
<organism evidence="1 2">
    <name type="scientific">Paenibacillus polymyxa</name>
    <name type="common">Bacillus polymyxa</name>
    <dbReference type="NCBI Taxonomy" id="1406"/>
    <lineage>
        <taxon>Bacteria</taxon>
        <taxon>Bacillati</taxon>
        <taxon>Bacillota</taxon>
        <taxon>Bacilli</taxon>
        <taxon>Bacillales</taxon>
        <taxon>Paenibacillaceae</taxon>
        <taxon>Paenibacillus</taxon>
    </lineage>
</organism>
<dbReference type="AlphaFoldDB" id="A0AAP4A7P6"/>